<proteinExistence type="inferred from homology"/>
<evidence type="ECO:0000256" key="4">
    <source>
        <dbReference type="ARBA" id="ARBA00023004"/>
    </source>
</evidence>
<evidence type="ECO:0000256" key="6">
    <source>
        <dbReference type="ARBA" id="ARBA00034078"/>
    </source>
</evidence>
<dbReference type="GO" id="GO:0003954">
    <property type="term" value="F:NADH dehydrogenase activity"/>
    <property type="evidence" value="ECO:0007669"/>
    <property type="project" value="TreeGrafter"/>
</dbReference>
<gene>
    <name evidence="9" type="ORF">CR103_16695</name>
</gene>
<sequence length="159" mass="17458">MLLSELCYKKIDRELAKYPADQRQSAVMAALAHAQVELGWLAPDTMLEIADYIGMPAIAVQEVATFYNMYDVKPVGTHKISVCTNLPCALSGGNHAARRLQEKLGIGFRETTADGKFTLVEGECMGACGDSPVMIVNNHRMCSFMSDDKIDALLEELNK</sequence>
<dbReference type="RefSeq" id="WP_099917085.1">
    <property type="nucleotide sequence ID" value="NZ_BMHS01000017.1"/>
</dbReference>
<dbReference type="InterPro" id="IPR002023">
    <property type="entry name" value="NuoE-like"/>
</dbReference>
<dbReference type="PANTHER" id="PTHR10371:SF3">
    <property type="entry name" value="NADH DEHYDROGENASE [UBIQUINONE] FLAVOPROTEIN 2, MITOCHONDRIAL"/>
    <property type="match status" value="1"/>
</dbReference>
<reference evidence="9 10" key="1">
    <citation type="submission" date="2017-10" db="EMBL/GenBank/DDBJ databases">
        <title>Massilia psychrophilum sp. nov., a novel purple-pigmented bacterium isolated from Tianshan glacier, Xinjiang Municipality, China.</title>
        <authorList>
            <person name="Wang H."/>
        </authorList>
    </citation>
    <scope>NUCLEOTIDE SEQUENCE [LARGE SCALE GENOMIC DNA]</scope>
    <source>
        <strain evidence="9 10">JCM 30813</strain>
    </source>
</reference>
<dbReference type="FunFam" id="1.10.10.1590:FF:000001">
    <property type="entry name" value="NADH-quinone oxidoreductase subunit E"/>
    <property type="match status" value="1"/>
</dbReference>
<dbReference type="GO" id="GO:0046872">
    <property type="term" value="F:metal ion binding"/>
    <property type="evidence" value="ECO:0007669"/>
    <property type="project" value="UniProtKB-KW"/>
</dbReference>
<dbReference type="OrthoDB" id="9807941at2"/>
<comment type="cofactor">
    <cofactor evidence="8">
        <name>[2Fe-2S] cluster</name>
        <dbReference type="ChEBI" id="CHEBI:190135"/>
    </cofactor>
    <text evidence="8">Binds 1 [2Fe-2S] cluster.</text>
</comment>
<dbReference type="Pfam" id="PF01257">
    <property type="entry name" value="2Fe-2S_thioredx"/>
    <property type="match status" value="1"/>
</dbReference>
<dbReference type="Gene3D" id="3.40.30.10">
    <property type="entry name" value="Glutaredoxin"/>
    <property type="match status" value="1"/>
</dbReference>
<dbReference type="NCBIfam" id="TIGR01958">
    <property type="entry name" value="nuoE_fam"/>
    <property type="match status" value="1"/>
</dbReference>
<comment type="cofactor">
    <cofactor evidence="6">
        <name>[2Fe-2S] cluster</name>
        <dbReference type="ChEBI" id="CHEBI:190135"/>
    </cofactor>
</comment>
<dbReference type="NCBIfam" id="NF005723">
    <property type="entry name" value="PRK07539.1-3"/>
    <property type="match status" value="1"/>
</dbReference>
<evidence type="ECO:0000256" key="1">
    <source>
        <dbReference type="ARBA" id="ARBA00010643"/>
    </source>
</evidence>
<dbReference type="Proteomes" id="UP000228593">
    <property type="component" value="Unassembled WGS sequence"/>
</dbReference>
<comment type="similarity">
    <text evidence="1">Belongs to the complex I 24 kDa subunit family.</text>
</comment>
<feature type="binding site" evidence="8">
    <location>
        <position position="88"/>
    </location>
    <ligand>
        <name>[2Fe-2S] cluster</name>
        <dbReference type="ChEBI" id="CHEBI:190135"/>
    </ligand>
</feature>
<evidence type="ECO:0000256" key="5">
    <source>
        <dbReference type="ARBA" id="ARBA00023014"/>
    </source>
</evidence>
<dbReference type="InterPro" id="IPR042128">
    <property type="entry name" value="NuoE_dom"/>
</dbReference>
<dbReference type="InterPro" id="IPR041921">
    <property type="entry name" value="NuoE_N"/>
</dbReference>
<feature type="binding site" evidence="8">
    <location>
        <position position="124"/>
    </location>
    <ligand>
        <name>[2Fe-2S] cluster</name>
        <dbReference type="ChEBI" id="CHEBI:190135"/>
    </ligand>
</feature>
<evidence type="ECO:0000256" key="2">
    <source>
        <dbReference type="ARBA" id="ARBA00022714"/>
    </source>
</evidence>
<evidence type="ECO:0000313" key="9">
    <source>
        <dbReference type="EMBL" id="PIL38669.1"/>
    </source>
</evidence>
<dbReference type="InterPro" id="IPR036249">
    <property type="entry name" value="Thioredoxin-like_sf"/>
</dbReference>
<feature type="binding site" evidence="8">
    <location>
        <position position="128"/>
    </location>
    <ligand>
        <name>[2Fe-2S] cluster</name>
        <dbReference type="ChEBI" id="CHEBI:190135"/>
    </ligand>
</feature>
<organism evidence="9 10">
    <name type="scientific">Massilia psychrophila</name>
    <dbReference type="NCBI Taxonomy" id="1603353"/>
    <lineage>
        <taxon>Bacteria</taxon>
        <taxon>Pseudomonadati</taxon>
        <taxon>Pseudomonadota</taxon>
        <taxon>Betaproteobacteria</taxon>
        <taxon>Burkholderiales</taxon>
        <taxon>Oxalobacteraceae</taxon>
        <taxon>Telluria group</taxon>
        <taxon>Massilia</taxon>
    </lineage>
</organism>
<keyword evidence="10" id="KW-1185">Reference proteome</keyword>
<dbReference type="PIRSF" id="PIRSF000216">
    <property type="entry name" value="NADH_DH_24kDa"/>
    <property type="match status" value="1"/>
</dbReference>
<dbReference type="AlphaFoldDB" id="A0A2G8SXZ7"/>
<evidence type="ECO:0000256" key="3">
    <source>
        <dbReference type="ARBA" id="ARBA00022723"/>
    </source>
</evidence>
<dbReference type="PANTHER" id="PTHR10371">
    <property type="entry name" value="NADH DEHYDROGENASE UBIQUINONE FLAVOPROTEIN 2, MITOCHONDRIAL"/>
    <property type="match status" value="1"/>
</dbReference>
<feature type="binding site" evidence="8">
    <location>
        <position position="83"/>
    </location>
    <ligand>
        <name>[2Fe-2S] cluster</name>
        <dbReference type="ChEBI" id="CHEBI:190135"/>
    </ligand>
</feature>
<dbReference type="Gene3D" id="1.10.10.1590">
    <property type="entry name" value="NADH-quinone oxidoreductase subunit E"/>
    <property type="match status" value="1"/>
</dbReference>
<dbReference type="SUPFAM" id="SSF52833">
    <property type="entry name" value="Thioredoxin-like"/>
    <property type="match status" value="1"/>
</dbReference>
<name>A0A2G8SXZ7_9BURK</name>
<keyword evidence="2 8" id="KW-0001">2Fe-2S</keyword>
<dbReference type="EMBL" id="PDOB01000031">
    <property type="protein sequence ID" value="PIL38669.1"/>
    <property type="molecule type" value="Genomic_DNA"/>
</dbReference>
<evidence type="ECO:0000256" key="7">
    <source>
        <dbReference type="ARBA" id="ARBA00047712"/>
    </source>
</evidence>
<keyword evidence="4 8" id="KW-0408">Iron</keyword>
<evidence type="ECO:0000256" key="8">
    <source>
        <dbReference type="PIRSR" id="PIRSR000216-1"/>
    </source>
</evidence>
<comment type="catalytic activity">
    <reaction evidence="7">
        <text>a quinone + NADH + 5 H(+)(in) = a quinol + NAD(+) + 4 H(+)(out)</text>
        <dbReference type="Rhea" id="RHEA:57888"/>
        <dbReference type="ChEBI" id="CHEBI:15378"/>
        <dbReference type="ChEBI" id="CHEBI:24646"/>
        <dbReference type="ChEBI" id="CHEBI:57540"/>
        <dbReference type="ChEBI" id="CHEBI:57945"/>
        <dbReference type="ChEBI" id="CHEBI:132124"/>
    </reaction>
</comment>
<dbReference type="CDD" id="cd03064">
    <property type="entry name" value="TRX_Fd_NuoE"/>
    <property type="match status" value="1"/>
</dbReference>
<dbReference type="GO" id="GO:0051537">
    <property type="term" value="F:2 iron, 2 sulfur cluster binding"/>
    <property type="evidence" value="ECO:0007669"/>
    <property type="project" value="UniProtKB-KW"/>
</dbReference>
<keyword evidence="3 8" id="KW-0479">Metal-binding</keyword>
<comment type="caution">
    <text evidence="9">The sequence shown here is derived from an EMBL/GenBank/DDBJ whole genome shotgun (WGS) entry which is preliminary data.</text>
</comment>
<keyword evidence="5 8" id="KW-0411">Iron-sulfur</keyword>
<accession>A0A2G8SXZ7</accession>
<protein>
    <submittedName>
        <fullName evidence="9">NADH-quinone oxidoreductase subunit NuoE</fullName>
    </submittedName>
</protein>
<evidence type="ECO:0000313" key="10">
    <source>
        <dbReference type="Proteomes" id="UP000228593"/>
    </source>
</evidence>